<dbReference type="SUPFAM" id="SSF52402">
    <property type="entry name" value="Adenine nucleotide alpha hydrolases-like"/>
    <property type="match status" value="2"/>
</dbReference>
<dbReference type="Pfam" id="PF00582">
    <property type="entry name" value="Usp"/>
    <property type="match status" value="2"/>
</dbReference>
<dbReference type="PRINTS" id="PR01438">
    <property type="entry name" value="UNVRSLSTRESS"/>
</dbReference>
<gene>
    <name evidence="5" type="ORF">DMH04_18030</name>
</gene>
<dbReference type="EMBL" id="QHKI01000013">
    <property type="protein sequence ID" value="RSM85199.1"/>
    <property type="molecule type" value="Genomic_DNA"/>
</dbReference>
<feature type="domain" description="UspA" evidence="4">
    <location>
        <begin position="158"/>
        <end position="296"/>
    </location>
</feature>
<dbReference type="GO" id="GO:0005524">
    <property type="term" value="F:ATP binding"/>
    <property type="evidence" value="ECO:0007669"/>
    <property type="project" value="UniProtKB-KW"/>
</dbReference>
<keyword evidence="2" id="KW-0547">Nucleotide-binding</keyword>
<name>A0A428ZAW2_KIBAR</name>
<dbReference type="AlphaFoldDB" id="A0A428ZAW2"/>
<comment type="caution">
    <text evidence="5">The sequence shown here is derived from an EMBL/GenBank/DDBJ whole genome shotgun (WGS) entry which is preliminary data.</text>
</comment>
<reference evidence="5 6" key="1">
    <citation type="submission" date="2018-05" db="EMBL/GenBank/DDBJ databases">
        <title>Evolution of GPA BGCs.</title>
        <authorList>
            <person name="Waglechner N."/>
            <person name="Wright G.D."/>
        </authorList>
    </citation>
    <scope>NUCLEOTIDE SEQUENCE [LARGE SCALE GENOMIC DNA]</scope>
    <source>
        <strain evidence="5 6">A82846</strain>
    </source>
</reference>
<dbReference type="Gene3D" id="3.40.50.620">
    <property type="entry name" value="HUPs"/>
    <property type="match status" value="2"/>
</dbReference>
<accession>A0A428ZAW2</accession>
<comment type="similarity">
    <text evidence="1">Belongs to the universal stress protein A family.</text>
</comment>
<dbReference type="Proteomes" id="UP000287547">
    <property type="component" value="Unassembled WGS sequence"/>
</dbReference>
<proteinExistence type="inferred from homology"/>
<keyword evidence="3" id="KW-0067">ATP-binding</keyword>
<evidence type="ECO:0000256" key="3">
    <source>
        <dbReference type="ARBA" id="ARBA00022840"/>
    </source>
</evidence>
<dbReference type="OrthoDB" id="3404132at2"/>
<feature type="domain" description="UspA" evidence="4">
    <location>
        <begin position="9"/>
        <end position="146"/>
    </location>
</feature>
<evidence type="ECO:0000256" key="2">
    <source>
        <dbReference type="ARBA" id="ARBA00022741"/>
    </source>
</evidence>
<dbReference type="InterPro" id="IPR006016">
    <property type="entry name" value="UspA"/>
</dbReference>
<dbReference type="PANTHER" id="PTHR46268">
    <property type="entry name" value="STRESS RESPONSE PROTEIN NHAX"/>
    <property type="match status" value="1"/>
</dbReference>
<evidence type="ECO:0000313" key="6">
    <source>
        <dbReference type="Proteomes" id="UP000287547"/>
    </source>
</evidence>
<protein>
    <submittedName>
        <fullName evidence="5">Universal stress protein</fullName>
    </submittedName>
</protein>
<evidence type="ECO:0000259" key="4">
    <source>
        <dbReference type="Pfam" id="PF00582"/>
    </source>
</evidence>
<sequence>MTTGTRGGVVVGFDGSIPARLAVYWAAREAANRRVPLRLIYVMRWPLIELADLECPMRTLDGHSLYDAARMAVAVAVQHTSEVAPGIEISSDVLTGDPIEVIAEQARGAGLLVLGTSGQTGLDGVLVGASSAELARVAECPVVIVRANSRMPMHGPGRRVVVGVDGSPASTRALWFAFDFAARHDAELVAVHAWCDLPLEGLTAGLDGSIDETLVRQNARRSLTAALSEPAERYPYVRTRKVIAVDRPAKALLSESRGAELVVVGSHGRARSAHVPLGSVSHVMLHYADTSVAIIRPPAEQPR</sequence>
<dbReference type="RefSeq" id="WP_037267569.1">
    <property type="nucleotide sequence ID" value="NZ_QHKI01000013.1"/>
</dbReference>
<dbReference type="InterPro" id="IPR006015">
    <property type="entry name" value="Universal_stress_UspA"/>
</dbReference>
<dbReference type="PANTHER" id="PTHR46268:SF27">
    <property type="entry name" value="UNIVERSAL STRESS PROTEIN RV2623"/>
    <property type="match status" value="1"/>
</dbReference>
<evidence type="ECO:0000313" key="5">
    <source>
        <dbReference type="EMBL" id="RSM85199.1"/>
    </source>
</evidence>
<dbReference type="InterPro" id="IPR014729">
    <property type="entry name" value="Rossmann-like_a/b/a_fold"/>
</dbReference>
<organism evidence="5 6">
    <name type="scientific">Kibdelosporangium aridum</name>
    <dbReference type="NCBI Taxonomy" id="2030"/>
    <lineage>
        <taxon>Bacteria</taxon>
        <taxon>Bacillati</taxon>
        <taxon>Actinomycetota</taxon>
        <taxon>Actinomycetes</taxon>
        <taxon>Pseudonocardiales</taxon>
        <taxon>Pseudonocardiaceae</taxon>
        <taxon>Kibdelosporangium</taxon>
    </lineage>
</organism>
<evidence type="ECO:0000256" key="1">
    <source>
        <dbReference type="ARBA" id="ARBA00008791"/>
    </source>
</evidence>